<feature type="compositionally biased region" description="Pro residues" evidence="1">
    <location>
        <begin position="272"/>
        <end position="282"/>
    </location>
</feature>
<reference evidence="3" key="1">
    <citation type="submission" date="2021-05" db="EMBL/GenBank/DDBJ databases">
        <authorList>
            <person name="Alioto T."/>
            <person name="Alioto T."/>
            <person name="Gomez Garrido J."/>
        </authorList>
    </citation>
    <scope>NUCLEOTIDE SEQUENCE</scope>
</reference>
<dbReference type="EMBL" id="HBUF01090647">
    <property type="protein sequence ID" value="CAG6635647.1"/>
    <property type="molecule type" value="Transcribed_RNA"/>
</dbReference>
<feature type="compositionally biased region" description="Basic and acidic residues" evidence="1">
    <location>
        <begin position="376"/>
        <end position="385"/>
    </location>
</feature>
<feature type="transmembrane region" description="Helical" evidence="2">
    <location>
        <begin position="179"/>
        <end position="198"/>
    </location>
</feature>
<accession>A0A8D8QQ70</accession>
<name>A0A8D8QQ70_9HEMI</name>
<keyword evidence="2" id="KW-0812">Transmembrane</keyword>
<organism evidence="3">
    <name type="scientific">Cacopsylla melanoneura</name>
    <dbReference type="NCBI Taxonomy" id="428564"/>
    <lineage>
        <taxon>Eukaryota</taxon>
        <taxon>Metazoa</taxon>
        <taxon>Ecdysozoa</taxon>
        <taxon>Arthropoda</taxon>
        <taxon>Hexapoda</taxon>
        <taxon>Insecta</taxon>
        <taxon>Pterygota</taxon>
        <taxon>Neoptera</taxon>
        <taxon>Paraneoptera</taxon>
        <taxon>Hemiptera</taxon>
        <taxon>Sternorrhyncha</taxon>
        <taxon>Psylloidea</taxon>
        <taxon>Psyllidae</taxon>
        <taxon>Psyllinae</taxon>
        <taxon>Cacopsylla</taxon>
    </lineage>
</organism>
<dbReference type="AlphaFoldDB" id="A0A8D8QQ70"/>
<keyword evidence="2" id="KW-0472">Membrane</keyword>
<sequence length="425" mass="47102">MFKRKSTQGLLFKTLLCVFILTINISTIKCDSTESVTNSSEDSTEISKETVRATENVIVKSEGKDIYIVFNDTESSTEILNEDLGSNAQDNLKTLVSTQETQLAAVPLGKHGDLGGIGHGGHGGGHKKKKIKIPKKSKKKHGKGGFGLMKMLKSKYMLIPQLIMLGFSPMILANLKMMVMHALMINNMALSTAVFMLIRNMVFGPSPDAPVKYHNLGYQKPSVYKHYIPPPEPHHPPVVHHAPPEHHHVYHPKPHTAPSQGPWPSHSHVKHIPPPPPPPPSAIPHSAESHSLEPQFNIHALTQETYNKPSSYSTGDINTFQPESGFSSSDSSFKGYEYKDNKYRSAEVEISPSVSSYFPSNEAADHHALVDGNYFKNDHERSSDNEKEDESSDFQSSKSHPTTTVDSFKQYSSMKAHASYRLSAR</sequence>
<evidence type="ECO:0000256" key="1">
    <source>
        <dbReference type="SAM" id="MobiDB-lite"/>
    </source>
</evidence>
<keyword evidence="2" id="KW-1133">Transmembrane helix</keyword>
<evidence type="ECO:0000256" key="2">
    <source>
        <dbReference type="SAM" id="Phobius"/>
    </source>
</evidence>
<feature type="transmembrane region" description="Helical" evidence="2">
    <location>
        <begin position="156"/>
        <end position="173"/>
    </location>
</feature>
<proteinExistence type="predicted"/>
<feature type="compositionally biased region" description="Polar residues" evidence="1">
    <location>
        <begin position="394"/>
        <end position="410"/>
    </location>
</feature>
<feature type="region of interest" description="Disordered" evidence="1">
    <location>
        <begin position="230"/>
        <end position="289"/>
    </location>
</feature>
<protein>
    <submittedName>
        <fullName evidence="3">Uncharacterized protein</fullName>
    </submittedName>
</protein>
<feature type="region of interest" description="Disordered" evidence="1">
    <location>
        <begin position="375"/>
        <end position="410"/>
    </location>
</feature>
<evidence type="ECO:0000313" key="3">
    <source>
        <dbReference type="EMBL" id="CAG6635647.1"/>
    </source>
</evidence>
<feature type="region of interest" description="Disordered" evidence="1">
    <location>
        <begin position="307"/>
        <end position="332"/>
    </location>
</feature>
<feature type="compositionally biased region" description="Polar residues" evidence="1">
    <location>
        <begin position="307"/>
        <end position="322"/>
    </location>
</feature>